<name>A0A7W6J197_9HYPH</name>
<dbReference type="Proteomes" id="UP000528286">
    <property type="component" value="Unassembled WGS sequence"/>
</dbReference>
<dbReference type="EMBL" id="JACIEZ010000001">
    <property type="protein sequence ID" value="MBB4062936.1"/>
    <property type="molecule type" value="Genomic_DNA"/>
</dbReference>
<evidence type="ECO:0000256" key="1">
    <source>
        <dbReference type="ARBA" id="ARBA00022649"/>
    </source>
</evidence>
<reference evidence="2 3" key="1">
    <citation type="submission" date="2020-08" db="EMBL/GenBank/DDBJ databases">
        <title>Genomic Encyclopedia of Type Strains, Phase IV (KMG-IV): sequencing the most valuable type-strain genomes for metagenomic binning, comparative biology and taxonomic classification.</title>
        <authorList>
            <person name="Goeker M."/>
        </authorList>
    </citation>
    <scope>NUCLEOTIDE SEQUENCE [LARGE SCALE GENOMIC DNA]</scope>
    <source>
        <strain evidence="2 3">DSM 29853</strain>
    </source>
</reference>
<protein>
    <submittedName>
        <fullName evidence="2">Plasmid stabilization system protein ParE</fullName>
    </submittedName>
</protein>
<organism evidence="2 3">
    <name type="scientific">Gellertiella hungarica</name>
    <dbReference type="NCBI Taxonomy" id="1572859"/>
    <lineage>
        <taxon>Bacteria</taxon>
        <taxon>Pseudomonadati</taxon>
        <taxon>Pseudomonadota</taxon>
        <taxon>Alphaproteobacteria</taxon>
        <taxon>Hyphomicrobiales</taxon>
        <taxon>Rhizobiaceae</taxon>
        <taxon>Gellertiella</taxon>
    </lineage>
</organism>
<dbReference type="Pfam" id="PF05016">
    <property type="entry name" value="ParE_toxin"/>
    <property type="match status" value="1"/>
</dbReference>
<sequence>MVYRIRRTVESGQDLDLAFDHFVSSYLGFGDTIEEAFERASRRLRKVNDDIEGLARFPHKGTRNPEMDPHLRHMTRDGMVIYFNVDDTARTVNVLAIFCGPQDHQRHMIDRLLQQMSPDA</sequence>
<dbReference type="Gene3D" id="3.30.2310.20">
    <property type="entry name" value="RelE-like"/>
    <property type="match status" value="1"/>
</dbReference>
<evidence type="ECO:0000313" key="3">
    <source>
        <dbReference type="Proteomes" id="UP000528286"/>
    </source>
</evidence>
<keyword evidence="3" id="KW-1185">Reference proteome</keyword>
<dbReference type="InterPro" id="IPR007712">
    <property type="entry name" value="RelE/ParE_toxin"/>
</dbReference>
<gene>
    <name evidence="2" type="ORF">GGR23_000097</name>
</gene>
<comment type="caution">
    <text evidence="2">The sequence shown here is derived from an EMBL/GenBank/DDBJ whole genome shotgun (WGS) entry which is preliminary data.</text>
</comment>
<proteinExistence type="predicted"/>
<dbReference type="InterPro" id="IPR035093">
    <property type="entry name" value="RelE/ParE_toxin_dom_sf"/>
</dbReference>
<evidence type="ECO:0000313" key="2">
    <source>
        <dbReference type="EMBL" id="MBB4062936.1"/>
    </source>
</evidence>
<dbReference type="RefSeq" id="WP_183364134.1">
    <property type="nucleotide sequence ID" value="NZ_JACIEZ010000001.1"/>
</dbReference>
<keyword evidence="1" id="KW-1277">Toxin-antitoxin system</keyword>
<dbReference type="AlphaFoldDB" id="A0A7W6J197"/>
<accession>A0A7W6J197</accession>